<keyword evidence="2" id="KW-1185">Reference proteome</keyword>
<organism evidence="1 2">
    <name type="scientific">Paenibacillus thailandensis</name>
    <dbReference type="NCBI Taxonomy" id="393250"/>
    <lineage>
        <taxon>Bacteria</taxon>
        <taxon>Bacillati</taxon>
        <taxon>Bacillota</taxon>
        <taxon>Bacilli</taxon>
        <taxon>Bacillales</taxon>
        <taxon>Paenibacillaceae</taxon>
        <taxon>Paenibacillus</taxon>
    </lineage>
</organism>
<reference evidence="2" key="1">
    <citation type="journal article" date="2019" name="Int. J. Syst. Evol. Microbiol.">
        <title>The Global Catalogue of Microorganisms (GCM) 10K type strain sequencing project: providing services to taxonomists for standard genome sequencing and annotation.</title>
        <authorList>
            <consortium name="The Broad Institute Genomics Platform"/>
            <consortium name="The Broad Institute Genome Sequencing Center for Infectious Disease"/>
            <person name="Wu L."/>
            <person name="Ma J."/>
        </authorList>
    </citation>
    <scope>NUCLEOTIDE SEQUENCE [LARGE SCALE GENOMIC DNA]</scope>
    <source>
        <strain evidence="2">TISTR 1827</strain>
    </source>
</reference>
<dbReference type="SUPFAM" id="SSF88659">
    <property type="entry name" value="Sigma3 and sigma4 domains of RNA polymerase sigma factors"/>
    <property type="match status" value="1"/>
</dbReference>
<sequence>MALTDEQRERFLCYCKENRLIFSNRAVRSFFEIEENIELLLKALDGGEDFKKELEDRFRKHFFRIRFIKYLSSTIKFCTIDQMRLNQKNDWRNQLIFDRPASEEGDVTLGELLLGKKEQIESETIILEPSQFQASFSNEYLSQAFSVLSQKQQLITTLCYAFCYQDKEIARLIGVSPQAVGKTRNIALQKLRLALLERRGE</sequence>
<dbReference type="Gene3D" id="1.10.10.10">
    <property type="entry name" value="Winged helix-like DNA-binding domain superfamily/Winged helix DNA-binding domain"/>
    <property type="match status" value="1"/>
</dbReference>
<comment type="caution">
    <text evidence="1">The sequence shown here is derived from an EMBL/GenBank/DDBJ whole genome shotgun (WGS) entry which is preliminary data.</text>
</comment>
<gene>
    <name evidence="1" type="ORF">ACFSW5_01760</name>
</gene>
<name>A0ABW5QRF1_9BACL</name>
<dbReference type="EMBL" id="JBHUMY010000001">
    <property type="protein sequence ID" value="MFD2658986.1"/>
    <property type="molecule type" value="Genomic_DNA"/>
</dbReference>
<proteinExistence type="predicted"/>
<evidence type="ECO:0000313" key="1">
    <source>
        <dbReference type="EMBL" id="MFD2658986.1"/>
    </source>
</evidence>
<evidence type="ECO:0008006" key="3">
    <source>
        <dbReference type="Google" id="ProtNLM"/>
    </source>
</evidence>
<protein>
    <recommendedName>
        <fullName evidence="3">Sigma-70 family RNA polymerase sigma factor</fullName>
    </recommendedName>
</protein>
<accession>A0ABW5QRF1</accession>
<evidence type="ECO:0000313" key="2">
    <source>
        <dbReference type="Proteomes" id="UP001597493"/>
    </source>
</evidence>
<dbReference type="Proteomes" id="UP001597493">
    <property type="component" value="Unassembled WGS sequence"/>
</dbReference>
<dbReference type="InterPro" id="IPR013324">
    <property type="entry name" value="RNA_pol_sigma_r3/r4-like"/>
</dbReference>
<dbReference type="RefSeq" id="WP_379269070.1">
    <property type="nucleotide sequence ID" value="NZ_JBHUMY010000001.1"/>
</dbReference>
<dbReference type="InterPro" id="IPR036388">
    <property type="entry name" value="WH-like_DNA-bd_sf"/>
</dbReference>